<dbReference type="EMBL" id="RPHB01000001">
    <property type="protein sequence ID" value="MBW3466257.1"/>
    <property type="molecule type" value="Genomic_DNA"/>
</dbReference>
<protein>
    <submittedName>
        <fullName evidence="1">Uncharacterized protein</fullName>
    </submittedName>
</protein>
<dbReference type="Proteomes" id="UP000727490">
    <property type="component" value="Unassembled WGS sequence"/>
</dbReference>
<evidence type="ECO:0000313" key="2">
    <source>
        <dbReference type="Proteomes" id="UP000727490"/>
    </source>
</evidence>
<sequence length="61" mass="6275">MEPLNQNELFVLSGGGFAYDVGCGLRYAGNFLAGYFSSGGPSNPNSIAMGVIVAEAKKCPS</sequence>
<name>A0A951MAD2_9BACT</name>
<accession>A0A951MAD2</accession>
<comment type="caution">
    <text evidence="1">The sequence shown here is derived from an EMBL/GenBank/DDBJ whole genome shotgun (WGS) entry which is preliminary data.</text>
</comment>
<organism evidence="1 2">
    <name type="scientific">Arthrospiribacter ruber</name>
    <dbReference type="NCBI Taxonomy" id="2487934"/>
    <lineage>
        <taxon>Bacteria</taxon>
        <taxon>Pseudomonadati</taxon>
        <taxon>Bacteroidota</taxon>
        <taxon>Cytophagia</taxon>
        <taxon>Cytophagales</taxon>
        <taxon>Cyclobacteriaceae</taxon>
        <taxon>Arthrospiribacter</taxon>
    </lineage>
</organism>
<dbReference type="AlphaFoldDB" id="A0A951MAD2"/>
<keyword evidence="2" id="KW-1185">Reference proteome</keyword>
<evidence type="ECO:0000313" key="1">
    <source>
        <dbReference type="EMBL" id="MBW3466257.1"/>
    </source>
</evidence>
<dbReference type="RefSeq" id="WP_219286048.1">
    <property type="nucleotide sequence ID" value="NZ_RPHB01000001.1"/>
</dbReference>
<gene>
    <name evidence="1" type="ORF">EGN73_00310</name>
</gene>
<reference evidence="1 2" key="1">
    <citation type="journal article" date="2020" name="Syst. Appl. Microbiol.">
        <title>Arthrospiribacter ruber gen. nov., sp. nov., a novel bacterium isolated from Arthrospira cultures.</title>
        <authorList>
            <person name="Waleron M."/>
            <person name="Misztak A."/>
            <person name="Waleron M.M."/>
            <person name="Furmaniak M."/>
            <person name="Mrozik A."/>
            <person name="Waleron K."/>
        </authorList>
    </citation>
    <scope>NUCLEOTIDE SEQUENCE [LARGE SCALE GENOMIC DNA]</scope>
    <source>
        <strain evidence="1 2">DPMB0001</strain>
    </source>
</reference>
<proteinExistence type="predicted"/>